<feature type="compositionally biased region" description="Basic and acidic residues" evidence="1">
    <location>
        <begin position="202"/>
        <end position="223"/>
    </location>
</feature>
<evidence type="ECO:0000256" key="1">
    <source>
        <dbReference type="SAM" id="MobiDB-lite"/>
    </source>
</evidence>
<feature type="region of interest" description="Disordered" evidence="1">
    <location>
        <begin position="166"/>
        <end position="246"/>
    </location>
</feature>
<dbReference type="AlphaFoldDB" id="A0A7S4EE63"/>
<evidence type="ECO:0000313" key="2">
    <source>
        <dbReference type="EMBL" id="CAE0707417.1"/>
    </source>
</evidence>
<feature type="compositionally biased region" description="Acidic residues" evidence="1">
    <location>
        <begin position="169"/>
        <end position="186"/>
    </location>
</feature>
<accession>A0A7S4EE63</accession>
<sequence length="307" mass="35664">MSNTRPLVRSVIKNFLESQDEYHSRADVLRVIEEEAMLMRKSQETMDVFDLDPFQQFEGVKPQIELLKRIIRVKSSSQIRTGNDYCRFDAVVGFEKCNNLELTFRYERKRRLDKDGRISKAGFHIRYSIEMSVNHQQRENLVVVEVWAANNWPSIKKAVCVNQMMEDHGENDDGDGGWEDIEEDEDGKGGIVETLAIQNNGSKEKEGCPNKEETNAKRQKLSDNEEIDEMNNPSKSDSHEDSDEPDSYVAYLDPEILETFLELTEIKSDEMHEGTAFFLLMTFPFYEQEWDLVGYLLEEVFGDDEDE</sequence>
<proteinExistence type="predicted"/>
<organism evidence="2">
    <name type="scientific">Pseudo-nitzschia australis</name>
    <dbReference type="NCBI Taxonomy" id="44445"/>
    <lineage>
        <taxon>Eukaryota</taxon>
        <taxon>Sar</taxon>
        <taxon>Stramenopiles</taxon>
        <taxon>Ochrophyta</taxon>
        <taxon>Bacillariophyta</taxon>
        <taxon>Bacillariophyceae</taxon>
        <taxon>Bacillariophycidae</taxon>
        <taxon>Bacillariales</taxon>
        <taxon>Bacillariaceae</taxon>
        <taxon>Pseudo-nitzschia</taxon>
    </lineage>
</organism>
<protein>
    <submittedName>
        <fullName evidence="2">Uncharacterized protein</fullName>
    </submittedName>
</protein>
<reference evidence="2" key="1">
    <citation type="submission" date="2021-01" db="EMBL/GenBank/DDBJ databases">
        <authorList>
            <person name="Corre E."/>
            <person name="Pelletier E."/>
            <person name="Niang G."/>
            <person name="Scheremetjew M."/>
            <person name="Finn R."/>
            <person name="Kale V."/>
            <person name="Holt S."/>
            <person name="Cochrane G."/>
            <person name="Meng A."/>
            <person name="Brown T."/>
            <person name="Cohen L."/>
        </authorList>
    </citation>
    <scope>NUCLEOTIDE SEQUENCE</scope>
    <source>
        <strain evidence="2">10249 10 AB</strain>
    </source>
</reference>
<gene>
    <name evidence="2" type="ORF">PAUS00366_LOCUS137</name>
</gene>
<name>A0A7S4EE63_9STRA</name>
<dbReference type="EMBL" id="HBIX01000156">
    <property type="protein sequence ID" value="CAE0707417.1"/>
    <property type="molecule type" value="Transcribed_RNA"/>
</dbReference>